<gene>
    <name evidence="7" type="ORF">SAMN04490220_6715</name>
</gene>
<evidence type="ECO:0000259" key="6">
    <source>
        <dbReference type="Pfam" id="PF07732"/>
    </source>
</evidence>
<keyword evidence="3" id="KW-0186">Copper</keyword>
<dbReference type="GO" id="GO:0016491">
    <property type="term" value="F:oxidoreductase activity"/>
    <property type="evidence" value="ECO:0007669"/>
    <property type="project" value="UniProtKB-KW"/>
</dbReference>
<dbReference type="InterPro" id="IPR011706">
    <property type="entry name" value="Cu-oxidase_C"/>
</dbReference>
<proteinExistence type="predicted"/>
<evidence type="ECO:0000259" key="5">
    <source>
        <dbReference type="Pfam" id="PF07731"/>
    </source>
</evidence>
<dbReference type="PROSITE" id="PS00079">
    <property type="entry name" value="MULTICOPPER_OXIDASE1"/>
    <property type="match status" value="2"/>
</dbReference>
<keyword evidence="7" id="KW-0131">Cell cycle</keyword>
<dbReference type="CDD" id="cd13861">
    <property type="entry name" value="CuRO_1_CumA_like"/>
    <property type="match status" value="1"/>
</dbReference>
<dbReference type="PANTHER" id="PTHR11709:SF394">
    <property type="entry name" value="FI03373P-RELATED"/>
    <property type="match status" value="1"/>
</dbReference>
<keyword evidence="2" id="KW-0560">Oxidoreductase</keyword>
<feature type="domain" description="Plastocyanin-like" evidence="5">
    <location>
        <begin position="385"/>
        <end position="492"/>
    </location>
</feature>
<dbReference type="InterPro" id="IPR033138">
    <property type="entry name" value="Cu_oxidase_CS"/>
</dbReference>
<keyword evidence="1" id="KW-0479">Metal-binding</keyword>
<name>A0A1H5G9L8_RHOJO</name>
<evidence type="ECO:0000259" key="4">
    <source>
        <dbReference type="Pfam" id="PF00394"/>
    </source>
</evidence>
<dbReference type="AlphaFoldDB" id="A0A1H5G9L8"/>
<evidence type="ECO:0000313" key="8">
    <source>
        <dbReference type="Proteomes" id="UP000183407"/>
    </source>
</evidence>
<dbReference type="Pfam" id="PF00394">
    <property type="entry name" value="Cu-oxidase"/>
    <property type="match status" value="1"/>
</dbReference>
<dbReference type="Pfam" id="PF07732">
    <property type="entry name" value="Cu-oxidase_3"/>
    <property type="match status" value="1"/>
</dbReference>
<dbReference type="CDD" id="cd13896">
    <property type="entry name" value="CuRO_3_CopA"/>
    <property type="match status" value="1"/>
</dbReference>
<dbReference type="PROSITE" id="PS51257">
    <property type="entry name" value="PROKAR_LIPOPROTEIN"/>
    <property type="match status" value="1"/>
</dbReference>
<reference evidence="8" key="1">
    <citation type="submission" date="2016-10" db="EMBL/GenBank/DDBJ databases">
        <authorList>
            <person name="Varghese N."/>
        </authorList>
    </citation>
    <scope>NUCLEOTIDE SEQUENCE [LARGE SCALE GENOMIC DNA]</scope>
    <source>
        <strain evidence="8">DSM 44719</strain>
    </source>
</reference>
<evidence type="ECO:0000256" key="2">
    <source>
        <dbReference type="ARBA" id="ARBA00023002"/>
    </source>
</evidence>
<dbReference type="InterPro" id="IPR008972">
    <property type="entry name" value="Cupredoxin"/>
</dbReference>
<dbReference type="EMBL" id="FNTL01000004">
    <property type="protein sequence ID" value="SEE12329.1"/>
    <property type="molecule type" value="Genomic_DNA"/>
</dbReference>
<feature type="domain" description="Plastocyanin-like" evidence="4">
    <location>
        <begin position="192"/>
        <end position="330"/>
    </location>
</feature>
<dbReference type="InterPro" id="IPR006311">
    <property type="entry name" value="TAT_signal"/>
</dbReference>
<dbReference type="Pfam" id="PF07731">
    <property type="entry name" value="Cu-oxidase_2"/>
    <property type="match status" value="1"/>
</dbReference>
<protein>
    <submittedName>
        <fullName evidence="7">Multicopper oxidase with three cupredoxin domains (Includes cell division protein FtsP and spore coat protein CotA)</fullName>
    </submittedName>
</protein>
<dbReference type="GO" id="GO:0051301">
    <property type="term" value="P:cell division"/>
    <property type="evidence" value="ECO:0007669"/>
    <property type="project" value="UniProtKB-KW"/>
</dbReference>
<dbReference type="PROSITE" id="PS51318">
    <property type="entry name" value="TAT"/>
    <property type="match status" value="1"/>
</dbReference>
<dbReference type="OrthoDB" id="345021at2"/>
<sequence length="496" mass="52991">MPGNRPLDVQVSRRRVLQWGAGAALLGLTAGCSGTDDAGSTIGPDSPEVRAYAESEERRFPGGRPVAYELSATQSDVDIAGTRTAAWLYNTQLPGPILRADVGDRVQVRFRNQLPESTTVHWHGLAIRNDMDGVPDVTQSPIPAGTEFVYDFIPPDPGTYWYHTHGDLQRGRGLYGALIVDDPGAPSAYDTEFVVVLSDWLTERTPAEVFDQLRGGGMASMPGPDMTSAALGGDAGDVRYPVYLVNGKPPNDPTVFTARPGQRARIRLINAGDDTAFRVALGGHRLTVTDTDGFPVEPVDTGSVLIGMGERYDAVVTLQDGVFPLVAVAEGKGAQGFAVVRTGGGAAPDPAAAPRELTAPPLTVADLRATGADRLPVVDPDVTLEASLGGDMKKYSWTVNGQAYPDHTPLAVHSDQRVRLVYTNTTTMWHPMHLHGHTFAVARPDGSGPRKDTVIVLPGQSVATDIDTTNPGQWIMHCHNDYHLAAGMATIFSYVT</sequence>
<feature type="domain" description="Plastocyanin-like" evidence="6">
    <location>
        <begin position="74"/>
        <end position="183"/>
    </location>
</feature>
<dbReference type="InterPro" id="IPR001117">
    <property type="entry name" value="Cu-oxidase_2nd"/>
</dbReference>
<dbReference type="InterPro" id="IPR002355">
    <property type="entry name" value="Cu_oxidase_Cu_BS"/>
</dbReference>
<dbReference type="InterPro" id="IPR045087">
    <property type="entry name" value="Cu-oxidase_fam"/>
</dbReference>
<accession>A0A1H5G9L8</accession>
<keyword evidence="7" id="KW-0132">Cell division</keyword>
<dbReference type="PANTHER" id="PTHR11709">
    <property type="entry name" value="MULTI-COPPER OXIDASE"/>
    <property type="match status" value="1"/>
</dbReference>
<dbReference type="SUPFAM" id="SSF49503">
    <property type="entry name" value="Cupredoxins"/>
    <property type="match status" value="3"/>
</dbReference>
<dbReference type="PROSITE" id="PS00080">
    <property type="entry name" value="MULTICOPPER_OXIDASE2"/>
    <property type="match status" value="1"/>
</dbReference>
<evidence type="ECO:0000313" key="7">
    <source>
        <dbReference type="EMBL" id="SEE12329.1"/>
    </source>
</evidence>
<keyword evidence="7" id="KW-0946">Virion</keyword>
<dbReference type="InterPro" id="IPR034279">
    <property type="entry name" value="CuRO_3_CopA"/>
</dbReference>
<dbReference type="CDD" id="cd13870">
    <property type="entry name" value="CuRO_2_CopA_like_1"/>
    <property type="match status" value="1"/>
</dbReference>
<keyword evidence="7" id="KW-0167">Capsid protein</keyword>
<dbReference type="RefSeq" id="WP_073358871.1">
    <property type="nucleotide sequence ID" value="NZ_FNTL01000004.1"/>
</dbReference>
<dbReference type="InterPro" id="IPR011707">
    <property type="entry name" value="Cu-oxidase-like_N"/>
</dbReference>
<dbReference type="GO" id="GO:0005507">
    <property type="term" value="F:copper ion binding"/>
    <property type="evidence" value="ECO:0007669"/>
    <property type="project" value="InterPro"/>
</dbReference>
<evidence type="ECO:0000256" key="1">
    <source>
        <dbReference type="ARBA" id="ARBA00022723"/>
    </source>
</evidence>
<dbReference type="Proteomes" id="UP000183407">
    <property type="component" value="Unassembled WGS sequence"/>
</dbReference>
<organism evidence="7 8">
    <name type="scientific">Rhodococcus jostii</name>
    <dbReference type="NCBI Taxonomy" id="132919"/>
    <lineage>
        <taxon>Bacteria</taxon>
        <taxon>Bacillati</taxon>
        <taxon>Actinomycetota</taxon>
        <taxon>Actinomycetes</taxon>
        <taxon>Mycobacteriales</taxon>
        <taxon>Nocardiaceae</taxon>
        <taxon>Rhodococcus</taxon>
    </lineage>
</organism>
<dbReference type="Gene3D" id="2.60.40.420">
    <property type="entry name" value="Cupredoxins - blue copper proteins"/>
    <property type="match status" value="3"/>
</dbReference>
<evidence type="ECO:0000256" key="3">
    <source>
        <dbReference type="ARBA" id="ARBA00023008"/>
    </source>
</evidence>